<proteinExistence type="predicted"/>
<organism evidence="1 2">
    <name type="scientific">Pseudopedobacter beijingensis</name>
    <dbReference type="NCBI Taxonomy" id="1207056"/>
    <lineage>
        <taxon>Bacteria</taxon>
        <taxon>Pseudomonadati</taxon>
        <taxon>Bacteroidota</taxon>
        <taxon>Sphingobacteriia</taxon>
        <taxon>Sphingobacteriales</taxon>
        <taxon>Sphingobacteriaceae</taxon>
        <taxon>Pseudopedobacter</taxon>
    </lineage>
</organism>
<dbReference type="Pfam" id="PF14356">
    <property type="entry name" value="DUF4403"/>
    <property type="match status" value="1"/>
</dbReference>
<sequence length="466" mass="52061">MFKRILYTLSVLAGVLLYTSCGTNKKVNALKPNPDYLSTTVVYEKQLSFINMPLEITMNEIQAQTNQYLSGIIYEDKNINDDNVMMKVTKEAPIRVTEQNGKVFIDFPLRINGKFRYGFDKFGMSMYDTRDFYLNGTIKLVSLISFKDWKMTTRTAIVDIVWKESPSVNIAGKNVPVTYAINSAIGLFKSYISKKVDDAIAESLDIEPYVLEALDAVSNPVKINEEYNTWFAFQPQEAYTTRAVIANKKVTIGLGVKAYLETAIGKKPEKSFDKNALALKAIDKIPNQFKVNVAAYATYADASAIVQKNFAGERFESGKKYVVVNHVELWGKENKMIVALNMSGSVNGTFYLSGIPKYSMTTKEVYLDEVDFVMDSKNKLLKTADWLAHGMILKKITENCKFSIADQLAEGEQSMKGYLNGYEPVKGVKVNGVLTSLQPDKVILTPNAIVAMILANGKVSVKIEGM</sequence>
<dbReference type="EMBL" id="JBHUDG010000020">
    <property type="protein sequence ID" value="MFD1630936.1"/>
    <property type="molecule type" value="Genomic_DNA"/>
</dbReference>
<dbReference type="InterPro" id="IPR025515">
    <property type="entry name" value="DUF4403"/>
</dbReference>
<dbReference type="RefSeq" id="WP_379663307.1">
    <property type="nucleotide sequence ID" value="NZ_JBHUDG010000020.1"/>
</dbReference>
<protein>
    <submittedName>
        <fullName evidence="1">DUF4403 family protein</fullName>
    </submittedName>
</protein>
<dbReference type="Proteomes" id="UP001597118">
    <property type="component" value="Unassembled WGS sequence"/>
</dbReference>
<name>A0ABW4IH31_9SPHI</name>
<evidence type="ECO:0000313" key="1">
    <source>
        <dbReference type="EMBL" id="MFD1630936.1"/>
    </source>
</evidence>
<keyword evidence="2" id="KW-1185">Reference proteome</keyword>
<comment type="caution">
    <text evidence="1">The sequence shown here is derived from an EMBL/GenBank/DDBJ whole genome shotgun (WGS) entry which is preliminary data.</text>
</comment>
<reference evidence="2" key="1">
    <citation type="journal article" date="2019" name="Int. J. Syst. Evol. Microbiol.">
        <title>The Global Catalogue of Microorganisms (GCM) 10K type strain sequencing project: providing services to taxonomists for standard genome sequencing and annotation.</title>
        <authorList>
            <consortium name="The Broad Institute Genomics Platform"/>
            <consortium name="The Broad Institute Genome Sequencing Center for Infectious Disease"/>
            <person name="Wu L."/>
            <person name="Ma J."/>
        </authorList>
    </citation>
    <scope>NUCLEOTIDE SEQUENCE [LARGE SCALE GENOMIC DNA]</scope>
    <source>
        <strain evidence="2">CCUG 53762</strain>
    </source>
</reference>
<evidence type="ECO:0000313" key="2">
    <source>
        <dbReference type="Proteomes" id="UP001597118"/>
    </source>
</evidence>
<gene>
    <name evidence="1" type="ORF">ACFSAH_13685</name>
</gene>
<accession>A0ABW4IH31</accession>